<dbReference type="InterPro" id="IPR007577">
    <property type="entry name" value="GlycoTrfase_DXD_sugar-bd_CS"/>
</dbReference>
<feature type="compositionally biased region" description="Acidic residues" evidence="2">
    <location>
        <begin position="397"/>
        <end position="415"/>
    </location>
</feature>
<reference evidence="3" key="1">
    <citation type="journal article" date="2020" name="Fungal Divers.">
        <title>Resolving the Mortierellaceae phylogeny through synthesis of multi-gene phylogenetics and phylogenomics.</title>
        <authorList>
            <person name="Vandepol N."/>
            <person name="Liber J."/>
            <person name="Desiro A."/>
            <person name="Na H."/>
            <person name="Kennedy M."/>
            <person name="Barry K."/>
            <person name="Grigoriev I.V."/>
            <person name="Miller A.N."/>
            <person name="O'Donnell K."/>
            <person name="Stajich J.E."/>
            <person name="Bonito G."/>
        </authorList>
    </citation>
    <scope>NUCLEOTIDE SEQUENCE</scope>
    <source>
        <strain evidence="3">NRRL 2769</strain>
    </source>
</reference>
<feature type="region of interest" description="Disordered" evidence="2">
    <location>
        <begin position="34"/>
        <end position="57"/>
    </location>
</feature>
<dbReference type="AlphaFoldDB" id="A0A9P6MKD8"/>
<evidence type="ECO:0000313" key="4">
    <source>
        <dbReference type="Proteomes" id="UP000703661"/>
    </source>
</evidence>
<organism evidence="3 4">
    <name type="scientific">Entomortierella chlamydospora</name>
    <dbReference type="NCBI Taxonomy" id="101097"/>
    <lineage>
        <taxon>Eukaryota</taxon>
        <taxon>Fungi</taxon>
        <taxon>Fungi incertae sedis</taxon>
        <taxon>Mucoromycota</taxon>
        <taxon>Mortierellomycotina</taxon>
        <taxon>Mortierellomycetes</taxon>
        <taxon>Mortierellales</taxon>
        <taxon>Mortierellaceae</taxon>
        <taxon>Entomortierella</taxon>
    </lineage>
</organism>
<evidence type="ECO:0000256" key="2">
    <source>
        <dbReference type="SAM" id="MobiDB-lite"/>
    </source>
</evidence>
<dbReference type="Proteomes" id="UP000703661">
    <property type="component" value="Unassembled WGS sequence"/>
</dbReference>
<proteinExistence type="inferred from homology"/>
<accession>A0A9P6MKD8</accession>
<sequence length="593" mass="67380">MQLVNQYRTVAFLAAASTLATLFYSSTSSRISVGQEEPSKHTYQSSGSSWPLKNQNQNGKLVSENNARIAAINSKAFVHFCNAKNDDEDLMSKNDSGLTEFASFQEWIKYINSNTSVNTSDSPDDNIINKLPRFLERPLDNWIVNLTAIQEPCNRLVHTSAHCLDYLSQEHKYLIPSKLTSSPRNMDYHVFWRGPITDKLYLSAHSFLFTQPLNRSKLHLWIDSADLPGGVPEDYTKNKYAASLVSEPLNRFIQIHAWDQAAELAYSYGKQQKVESFMNENKRPPQRVKPVALSDEARFLILNRNGGIYLDADVLLLKDMSPFFDSGLEFAYEWSNTRLYNTAVLRLFPGSSVARRILDGAKAREAEIMDRKAREKLVLEAEAEGDREEEKAKVATEEDSEEEEDEEEAAVDYDEKEASSGQQDSILARHPKDRTKEASLPKLSKREMRPEEIYHPARLRGYLRPQDSAIEGNGLIMMPSALFDPLWLRVDGAEAKNTKDTEKMLEDLHSFPEAFSATDAVCPAQSMSSQETAIDFSAGPEVFVTGAYAYHWHNSWSIPIRPKSWMGLMLKAYEDFVSGQRQNQYGEWFEDNL</sequence>
<protein>
    <recommendedName>
        <fullName evidence="5">Glycosyltransferase family 32 protein</fullName>
    </recommendedName>
</protein>
<dbReference type="SUPFAM" id="SSF53448">
    <property type="entry name" value="Nucleotide-diphospho-sugar transferases"/>
    <property type="match status" value="1"/>
</dbReference>
<feature type="compositionally biased region" description="Basic and acidic residues" evidence="2">
    <location>
        <begin position="434"/>
        <end position="451"/>
    </location>
</feature>
<name>A0A9P6MKD8_9FUNG</name>
<feature type="region of interest" description="Disordered" evidence="2">
    <location>
        <begin position="380"/>
        <end position="451"/>
    </location>
</feature>
<comment type="caution">
    <text evidence="3">The sequence shown here is derived from an EMBL/GenBank/DDBJ whole genome shotgun (WGS) entry which is preliminary data.</text>
</comment>
<gene>
    <name evidence="3" type="ORF">BGZ80_005428</name>
</gene>
<feature type="compositionally biased region" description="Polar residues" evidence="2">
    <location>
        <begin position="41"/>
        <end position="57"/>
    </location>
</feature>
<dbReference type="EMBL" id="JAAAID010002678">
    <property type="protein sequence ID" value="KAG0005534.1"/>
    <property type="molecule type" value="Genomic_DNA"/>
</dbReference>
<dbReference type="InterPro" id="IPR029044">
    <property type="entry name" value="Nucleotide-diphossugar_trans"/>
</dbReference>
<dbReference type="Gene3D" id="3.90.550.20">
    <property type="match status" value="1"/>
</dbReference>
<dbReference type="Pfam" id="PF04488">
    <property type="entry name" value="Gly_transf_sug"/>
    <property type="match status" value="1"/>
</dbReference>
<evidence type="ECO:0000256" key="1">
    <source>
        <dbReference type="ARBA" id="ARBA00009003"/>
    </source>
</evidence>
<evidence type="ECO:0000313" key="3">
    <source>
        <dbReference type="EMBL" id="KAG0005534.1"/>
    </source>
</evidence>
<evidence type="ECO:0008006" key="5">
    <source>
        <dbReference type="Google" id="ProtNLM"/>
    </source>
</evidence>
<dbReference type="OrthoDB" id="409543at2759"/>
<keyword evidence="4" id="KW-1185">Reference proteome</keyword>
<comment type="similarity">
    <text evidence="1">Belongs to the glycosyltransferase 32 family.</text>
</comment>